<dbReference type="PANTHER" id="PTHR24252:SF7">
    <property type="entry name" value="HYALIN"/>
    <property type="match status" value="1"/>
</dbReference>
<dbReference type="InterPro" id="IPR001314">
    <property type="entry name" value="Peptidase_S1A"/>
</dbReference>
<evidence type="ECO:0000256" key="4">
    <source>
        <dbReference type="RuleBase" id="RU363034"/>
    </source>
</evidence>
<organism evidence="6 7">
    <name type="scientific">Daphnia pulex</name>
    <name type="common">Water flea</name>
    <dbReference type="NCBI Taxonomy" id="6669"/>
    <lineage>
        <taxon>Eukaryota</taxon>
        <taxon>Metazoa</taxon>
        <taxon>Ecdysozoa</taxon>
        <taxon>Arthropoda</taxon>
        <taxon>Crustacea</taxon>
        <taxon>Branchiopoda</taxon>
        <taxon>Diplostraca</taxon>
        <taxon>Cladocera</taxon>
        <taxon>Anomopoda</taxon>
        <taxon>Daphniidae</taxon>
        <taxon>Daphnia</taxon>
    </lineage>
</organism>
<dbReference type="KEGG" id="dpx:DAPPUDRAFT_305928"/>
<dbReference type="GO" id="GO:0006508">
    <property type="term" value="P:proteolysis"/>
    <property type="evidence" value="ECO:0007669"/>
    <property type="project" value="UniProtKB-KW"/>
</dbReference>
<dbReference type="HOGENOM" id="CLU_006842_0_3_1"/>
<dbReference type="MEROPS" id="S01.413"/>
<evidence type="ECO:0000256" key="3">
    <source>
        <dbReference type="ARBA" id="ARBA00023157"/>
    </source>
</evidence>
<dbReference type="GO" id="GO:0008236">
    <property type="term" value="F:serine-type peptidase activity"/>
    <property type="evidence" value="ECO:0000318"/>
    <property type="project" value="GO_Central"/>
</dbReference>
<dbReference type="EMBL" id="GL732564">
    <property type="protein sequence ID" value="EFX77131.1"/>
    <property type="molecule type" value="Genomic_DNA"/>
</dbReference>
<dbReference type="eggNOG" id="KOG3627">
    <property type="taxonomic scope" value="Eukaryota"/>
</dbReference>
<dbReference type="PANTHER" id="PTHR24252">
    <property type="entry name" value="ACROSIN-RELATED"/>
    <property type="match status" value="1"/>
</dbReference>
<dbReference type="PhylomeDB" id="E9GTT8"/>
<dbReference type="InterPro" id="IPR043504">
    <property type="entry name" value="Peptidase_S1_PA_chymotrypsin"/>
</dbReference>
<dbReference type="AlphaFoldDB" id="E9GTT8"/>
<keyword evidence="7" id="KW-1185">Reference proteome</keyword>
<dbReference type="Gene3D" id="2.40.10.10">
    <property type="entry name" value="Trypsin-like serine proteases"/>
    <property type="match status" value="1"/>
</dbReference>
<dbReference type="SMART" id="SM00020">
    <property type="entry name" value="Tryp_SPc"/>
    <property type="match status" value="1"/>
</dbReference>
<dbReference type="PROSITE" id="PS50240">
    <property type="entry name" value="TRYPSIN_DOM"/>
    <property type="match status" value="1"/>
</dbReference>
<evidence type="ECO:0000313" key="6">
    <source>
        <dbReference type="EMBL" id="EFX77131.1"/>
    </source>
</evidence>
<dbReference type="GO" id="GO:0005576">
    <property type="term" value="C:extracellular region"/>
    <property type="evidence" value="ECO:0007669"/>
    <property type="project" value="UniProtKB-SubCell"/>
</dbReference>
<keyword evidence="2" id="KW-0964">Secreted</keyword>
<keyword evidence="4" id="KW-0720">Serine protease</keyword>
<dbReference type="PROSITE" id="PS00135">
    <property type="entry name" value="TRYPSIN_SER"/>
    <property type="match status" value="1"/>
</dbReference>
<comment type="subcellular location">
    <subcellularLocation>
        <location evidence="1">Secreted</location>
    </subcellularLocation>
</comment>
<dbReference type="InterPro" id="IPR033116">
    <property type="entry name" value="TRYPSIN_SER"/>
</dbReference>
<dbReference type="OrthoDB" id="9977936at2759"/>
<gene>
    <name evidence="6" type="ORF">DAPPUDRAFT_305928</name>
</gene>
<dbReference type="InterPro" id="IPR001254">
    <property type="entry name" value="Trypsin_dom"/>
</dbReference>
<dbReference type="GO" id="GO:0004252">
    <property type="term" value="F:serine-type endopeptidase activity"/>
    <property type="evidence" value="ECO:0007669"/>
    <property type="project" value="InterPro"/>
</dbReference>
<protein>
    <recommendedName>
        <fullName evidence="5">Peptidase S1 domain-containing protein</fullName>
    </recommendedName>
</protein>
<keyword evidence="3" id="KW-1015">Disulfide bond</keyword>
<dbReference type="PROSITE" id="PS00134">
    <property type="entry name" value="TRYPSIN_HIS"/>
    <property type="match status" value="1"/>
</dbReference>
<evidence type="ECO:0000313" key="7">
    <source>
        <dbReference type="Proteomes" id="UP000000305"/>
    </source>
</evidence>
<keyword evidence="4" id="KW-0645">Protease</keyword>
<proteinExistence type="predicted"/>
<dbReference type="CDD" id="cd00190">
    <property type="entry name" value="Tryp_SPc"/>
    <property type="match status" value="1"/>
</dbReference>
<name>E9GTT8_DAPPU</name>
<dbReference type="PRINTS" id="PR00722">
    <property type="entry name" value="CHYMOTRYPSIN"/>
</dbReference>
<keyword evidence="4" id="KW-0378">Hydrolase</keyword>
<dbReference type="Pfam" id="PF00089">
    <property type="entry name" value="Trypsin"/>
    <property type="match status" value="1"/>
</dbReference>
<sequence>MIIILHSSPIIVIHIQPDFAYETCSTPLSQSGRCRFVQHCARQEIIATLNAFVSYACPIGSDYMGVCCPDNTQPTVDIVLHLKVSQIDFMDLIDTLGCGELMKQTTRIVGGVPADKGEWPWMAALLRDKTDQYCGGVLITDQHILTASHCVDNFKPEELTVRLGEYDFSQVSEARRDFGAEAIYMHESYDRRTYKNDIALIKLKTKATFNSDIWPICLPPSNVVLEGQSAFVTGWGTTSYSGQASDVLLEVILPIWALADCQKAYTQPISEQQLCAGYKAGGKDSCQGDSGGPLMYQMSTGRWAVVGVVSWGIRCAEKDKPGVYTRVTSYSDWIKAKVLS</sequence>
<dbReference type="SUPFAM" id="SSF50494">
    <property type="entry name" value="Trypsin-like serine proteases"/>
    <property type="match status" value="1"/>
</dbReference>
<dbReference type="FunFam" id="2.40.10.10:FF:000038">
    <property type="entry name" value="Serine protease"/>
    <property type="match status" value="1"/>
</dbReference>
<dbReference type="InterPro" id="IPR018114">
    <property type="entry name" value="TRYPSIN_HIS"/>
</dbReference>
<feature type="domain" description="Peptidase S1" evidence="5">
    <location>
        <begin position="108"/>
        <end position="339"/>
    </location>
</feature>
<accession>E9GTT8</accession>
<dbReference type="InterPro" id="IPR009003">
    <property type="entry name" value="Peptidase_S1_PA"/>
</dbReference>
<dbReference type="InParanoid" id="E9GTT8"/>
<evidence type="ECO:0000259" key="5">
    <source>
        <dbReference type="PROSITE" id="PS50240"/>
    </source>
</evidence>
<evidence type="ECO:0000256" key="2">
    <source>
        <dbReference type="ARBA" id="ARBA00022525"/>
    </source>
</evidence>
<dbReference type="OMA" id="AIYMHES"/>
<dbReference type="Proteomes" id="UP000000305">
    <property type="component" value="Unassembled WGS sequence"/>
</dbReference>
<reference evidence="6 7" key="1">
    <citation type="journal article" date="2011" name="Science">
        <title>The ecoresponsive genome of Daphnia pulex.</title>
        <authorList>
            <person name="Colbourne J.K."/>
            <person name="Pfrender M.E."/>
            <person name="Gilbert D."/>
            <person name="Thomas W.K."/>
            <person name="Tucker A."/>
            <person name="Oakley T.H."/>
            <person name="Tokishita S."/>
            <person name="Aerts A."/>
            <person name="Arnold G.J."/>
            <person name="Basu M.K."/>
            <person name="Bauer D.J."/>
            <person name="Caceres C.E."/>
            <person name="Carmel L."/>
            <person name="Casola C."/>
            <person name="Choi J.H."/>
            <person name="Detter J.C."/>
            <person name="Dong Q."/>
            <person name="Dusheyko S."/>
            <person name="Eads B.D."/>
            <person name="Frohlich T."/>
            <person name="Geiler-Samerotte K.A."/>
            <person name="Gerlach D."/>
            <person name="Hatcher P."/>
            <person name="Jogdeo S."/>
            <person name="Krijgsveld J."/>
            <person name="Kriventseva E.V."/>
            <person name="Kultz D."/>
            <person name="Laforsch C."/>
            <person name="Lindquist E."/>
            <person name="Lopez J."/>
            <person name="Manak J.R."/>
            <person name="Muller J."/>
            <person name="Pangilinan J."/>
            <person name="Patwardhan R.P."/>
            <person name="Pitluck S."/>
            <person name="Pritham E.J."/>
            <person name="Rechtsteiner A."/>
            <person name="Rho M."/>
            <person name="Rogozin I.B."/>
            <person name="Sakarya O."/>
            <person name="Salamov A."/>
            <person name="Schaack S."/>
            <person name="Shapiro H."/>
            <person name="Shiga Y."/>
            <person name="Skalitzky C."/>
            <person name="Smith Z."/>
            <person name="Souvorov A."/>
            <person name="Sung W."/>
            <person name="Tang Z."/>
            <person name="Tsuchiya D."/>
            <person name="Tu H."/>
            <person name="Vos H."/>
            <person name="Wang M."/>
            <person name="Wolf Y.I."/>
            <person name="Yamagata H."/>
            <person name="Yamada T."/>
            <person name="Ye Y."/>
            <person name="Shaw J.R."/>
            <person name="Andrews J."/>
            <person name="Crease T.J."/>
            <person name="Tang H."/>
            <person name="Lucas S.M."/>
            <person name="Robertson H.M."/>
            <person name="Bork P."/>
            <person name="Koonin E.V."/>
            <person name="Zdobnov E.M."/>
            <person name="Grigoriev I.V."/>
            <person name="Lynch M."/>
            <person name="Boore J.L."/>
        </authorList>
    </citation>
    <scope>NUCLEOTIDE SEQUENCE [LARGE SCALE GENOMIC DNA]</scope>
</reference>
<dbReference type="GO" id="GO:0005886">
    <property type="term" value="C:plasma membrane"/>
    <property type="evidence" value="ECO:0000318"/>
    <property type="project" value="GO_Central"/>
</dbReference>
<evidence type="ECO:0000256" key="1">
    <source>
        <dbReference type="ARBA" id="ARBA00004613"/>
    </source>
</evidence>